<feature type="domain" description="Ig-like" evidence="4">
    <location>
        <begin position="379"/>
        <end position="474"/>
    </location>
</feature>
<dbReference type="SUPFAM" id="SSF48726">
    <property type="entry name" value="Immunoglobulin"/>
    <property type="match status" value="6"/>
</dbReference>
<dbReference type="PANTHER" id="PTHR13817">
    <property type="entry name" value="TITIN"/>
    <property type="match status" value="1"/>
</dbReference>
<protein>
    <recommendedName>
        <fullName evidence="4">Ig-like domain-containing protein</fullName>
    </recommendedName>
</protein>
<evidence type="ECO:0000256" key="3">
    <source>
        <dbReference type="ARBA" id="ARBA00023319"/>
    </source>
</evidence>
<proteinExistence type="predicted"/>
<reference evidence="5 6" key="1">
    <citation type="submission" date="2024-05" db="EMBL/GenBank/DDBJ databases">
        <title>Genetic variation in Jamaican populations of the coffee berry borer (Hypothenemus hampei).</title>
        <authorList>
            <person name="Errbii M."/>
            <person name="Myrie A."/>
        </authorList>
    </citation>
    <scope>NUCLEOTIDE SEQUENCE [LARGE SCALE GENOMIC DNA]</scope>
    <source>
        <strain evidence="5">JA-Hopewell-2020-01-JO</strain>
        <tissue evidence="5">Whole body</tissue>
    </source>
</reference>
<dbReference type="InterPro" id="IPR013098">
    <property type="entry name" value="Ig_I-set"/>
</dbReference>
<dbReference type="InterPro" id="IPR050964">
    <property type="entry name" value="Striated_Muscle_Regulatory"/>
</dbReference>
<comment type="caution">
    <text evidence="5">The sequence shown here is derived from an EMBL/GenBank/DDBJ whole genome shotgun (WGS) entry which is preliminary data.</text>
</comment>
<dbReference type="InterPro" id="IPR013783">
    <property type="entry name" value="Ig-like_fold"/>
</dbReference>
<keyword evidence="6" id="KW-1185">Reference proteome</keyword>
<dbReference type="InterPro" id="IPR007110">
    <property type="entry name" value="Ig-like_dom"/>
</dbReference>
<dbReference type="FunFam" id="2.60.40.10:FF:000032">
    <property type="entry name" value="palladin isoform X1"/>
    <property type="match status" value="2"/>
</dbReference>
<evidence type="ECO:0000259" key="4">
    <source>
        <dbReference type="PROSITE" id="PS50835"/>
    </source>
</evidence>
<keyword evidence="3" id="KW-0393">Immunoglobulin domain</keyword>
<feature type="domain" description="Ig-like" evidence="4">
    <location>
        <begin position="577"/>
        <end position="671"/>
    </location>
</feature>
<evidence type="ECO:0000256" key="2">
    <source>
        <dbReference type="ARBA" id="ARBA00023157"/>
    </source>
</evidence>
<keyword evidence="1" id="KW-0677">Repeat</keyword>
<dbReference type="PANTHER" id="PTHR13817:SF171">
    <property type="entry name" value="STRETCHIN-MLCK, ISOFORM U"/>
    <property type="match status" value="1"/>
</dbReference>
<dbReference type="Gene3D" id="2.60.40.10">
    <property type="entry name" value="Immunoglobulins"/>
    <property type="match status" value="6"/>
</dbReference>
<feature type="domain" description="Ig-like" evidence="4">
    <location>
        <begin position="284"/>
        <end position="374"/>
    </location>
</feature>
<evidence type="ECO:0000313" key="6">
    <source>
        <dbReference type="Proteomes" id="UP001566132"/>
    </source>
</evidence>
<organism evidence="5 6">
    <name type="scientific">Hypothenemus hampei</name>
    <name type="common">Coffee berry borer</name>
    <dbReference type="NCBI Taxonomy" id="57062"/>
    <lineage>
        <taxon>Eukaryota</taxon>
        <taxon>Metazoa</taxon>
        <taxon>Ecdysozoa</taxon>
        <taxon>Arthropoda</taxon>
        <taxon>Hexapoda</taxon>
        <taxon>Insecta</taxon>
        <taxon>Pterygota</taxon>
        <taxon>Neoptera</taxon>
        <taxon>Endopterygota</taxon>
        <taxon>Coleoptera</taxon>
        <taxon>Polyphaga</taxon>
        <taxon>Cucujiformia</taxon>
        <taxon>Curculionidae</taxon>
        <taxon>Scolytinae</taxon>
        <taxon>Hypothenemus</taxon>
    </lineage>
</organism>
<name>A0ABD1FJK3_HYPHA</name>
<dbReference type="Proteomes" id="UP001566132">
    <property type="component" value="Unassembled WGS sequence"/>
</dbReference>
<evidence type="ECO:0000256" key="1">
    <source>
        <dbReference type="ARBA" id="ARBA00022737"/>
    </source>
</evidence>
<dbReference type="PROSITE" id="PS50835">
    <property type="entry name" value="IG_LIKE"/>
    <property type="match status" value="3"/>
</dbReference>
<dbReference type="FunFam" id="2.60.40.10:FF:000107">
    <property type="entry name" value="Myosin, light chain kinase a"/>
    <property type="match status" value="1"/>
</dbReference>
<dbReference type="EMBL" id="JBDJPC010000001">
    <property type="protein sequence ID" value="KAL1518223.1"/>
    <property type="molecule type" value="Genomic_DNA"/>
</dbReference>
<sequence>MNPSENLLKKKDGDQLFSPDEDFTALMGDDEDTVAFVFQHVNSEESTLTSVARTTRGLLSFGAVVTGEISAEGHQSGHTQQTQRKPFRHWKPSLIVDKNRIECHEGDQAMLQVQINGYPKPDIRCTFNELPIKPSSKYKIYHENHEHILLLVIKDVHQEDAGTYTVMAENEIGFHSVDIQLDVVRQKYPSIKSKIEDLSIACQETLVIPAEVDGIPKPQVQFLKEGREISPQTNPHILIEENYPFYTLTINETSLTDTGVYSIVATNSLAQASQFWGIYVYSKPKFLEKLPDKDLQVAQEDIVLLRVKVQGEPRPVIKWFRDHIQLVASRTTQIDDDDGYNFLKLRSIGIKDAGLYKCRAENSHGYIEDQVRVDVKKAPIILEAFEDALVLEQDVFHIIHTVEFIVRLEAFPLPEVQWFLDGYEIPKENPLISMAQTKDLVKLVINEPTTDLSGEYLCRMTNECGQAETSANLTVNCSPRVMVHLRDQTIKENDVLSMAVIVRGFPAPQFKWYRSNQELEPGETVQMGLETFGKKKFKIFCRIEQISYAQRGDYEVETFNNWGNTKSKCFVNVLTKPVVLDAQMKDLVVKEGAHVTYSIHAFGNPLPEVTWLWENTSINPNEKKDRNKLITSSDGTEFRLGIRNVKFVDAGVYQCVLENRVGVTKHRAALAVLRRKAEDEHD</sequence>
<dbReference type="Pfam" id="PF07679">
    <property type="entry name" value="I-set"/>
    <property type="match status" value="6"/>
</dbReference>
<gene>
    <name evidence="5" type="ORF">ABEB36_001881</name>
</gene>
<dbReference type="InterPro" id="IPR036179">
    <property type="entry name" value="Ig-like_dom_sf"/>
</dbReference>
<dbReference type="AlphaFoldDB" id="A0ABD1FJK3"/>
<evidence type="ECO:0000313" key="5">
    <source>
        <dbReference type="EMBL" id="KAL1518223.1"/>
    </source>
</evidence>
<dbReference type="SMART" id="SM00408">
    <property type="entry name" value="IGc2"/>
    <property type="match status" value="4"/>
</dbReference>
<dbReference type="SMART" id="SM00409">
    <property type="entry name" value="IG"/>
    <property type="match status" value="6"/>
</dbReference>
<keyword evidence="2" id="KW-1015">Disulfide bond</keyword>
<dbReference type="InterPro" id="IPR003598">
    <property type="entry name" value="Ig_sub2"/>
</dbReference>
<accession>A0ABD1FJK3</accession>
<dbReference type="InterPro" id="IPR003599">
    <property type="entry name" value="Ig_sub"/>
</dbReference>